<feature type="transmembrane region" description="Helical" evidence="1">
    <location>
        <begin position="20"/>
        <end position="45"/>
    </location>
</feature>
<reference evidence="2" key="1">
    <citation type="journal article" name="DNA Res.">
        <title>The physiological potential of anammox bacteria as revealed by their core genome structure.</title>
        <authorList>
            <person name="Okubo T."/>
            <person name="Toyoda A."/>
            <person name="Fukuhara K."/>
            <person name="Uchiyama I."/>
            <person name="Harigaya Y."/>
            <person name="Kuroiwa M."/>
            <person name="Suzuki T."/>
            <person name="Murakami Y."/>
            <person name="Suwa Y."/>
            <person name="Takami H."/>
        </authorList>
    </citation>
    <scope>NUCLEOTIDE SEQUENCE</scope>
    <source>
        <strain evidence="2">317325-3</strain>
    </source>
</reference>
<evidence type="ECO:0000313" key="2">
    <source>
        <dbReference type="EMBL" id="BBO19319.1"/>
    </source>
</evidence>
<feature type="transmembrane region" description="Helical" evidence="1">
    <location>
        <begin position="118"/>
        <end position="134"/>
    </location>
</feature>
<dbReference type="GO" id="GO:0005886">
    <property type="term" value="C:plasma membrane"/>
    <property type="evidence" value="ECO:0007669"/>
    <property type="project" value="TreeGrafter"/>
</dbReference>
<dbReference type="PANTHER" id="PTHR35813:SF1">
    <property type="entry name" value="INNER MEMBRANE PROTEIN YBAN"/>
    <property type="match status" value="1"/>
</dbReference>
<gene>
    <name evidence="2" type="ORF">DSYM_00180</name>
</gene>
<dbReference type="Pfam" id="PF04304">
    <property type="entry name" value="DUF454"/>
    <property type="match status" value="1"/>
</dbReference>
<proteinExistence type="predicted"/>
<accession>A0A809QV76</accession>
<dbReference type="PIRSF" id="PIRSF016789">
    <property type="entry name" value="DUF454"/>
    <property type="match status" value="1"/>
</dbReference>
<dbReference type="PANTHER" id="PTHR35813">
    <property type="entry name" value="INNER MEMBRANE PROTEIN YBAN"/>
    <property type="match status" value="1"/>
</dbReference>
<dbReference type="AlphaFoldDB" id="A0A809QV76"/>
<keyword evidence="1" id="KW-0472">Membrane</keyword>
<evidence type="ECO:0000313" key="3">
    <source>
        <dbReference type="Proteomes" id="UP000662914"/>
    </source>
</evidence>
<dbReference type="EMBL" id="AP021857">
    <property type="protein sequence ID" value="BBO19319.1"/>
    <property type="molecule type" value="Genomic_DNA"/>
</dbReference>
<sequence length="143" mass="16325">MRKRREKVDYSAEMNRHDALAMRLLYAALGTLFVLLGIAGAFLPVLPSTPFMLLAAGCYARASTRFYNWLLNNPTFGPTILEWRRYRSIPWRVKLAAIALMATTLGISVIFFVPWPELQAALALFGLLLATYMYRIPSRDRPR</sequence>
<keyword evidence="1" id="KW-1133">Transmembrane helix</keyword>
<feature type="transmembrane region" description="Helical" evidence="1">
    <location>
        <begin position="51"/>
        <end position="70"/>
    </location>
</feature>
<evidence type="ECO:0008006" key="4">
    <source>
        <dbReference type="Google" id="ProtNLM"/>
    </source>
</evidence>
<evidence type="ECO:0000256" key="1">
    <source>
        <dbReference type="SAM" id="Phobius"/>
    </source>
</evidence>
<dbReference type="Proteomes" id="UP000662914">
    <property type="component" value="Chromosome"/>
</dbReference>
<organism evidence="2 3">
    <name type="scientific">Candidatus Desulfobacillus denitrificans</name>
    <dbReference type="NCBI Taxonomy" id="2608985"/>
    <lineage>
        <taxon>Bacteria</taxon>
        <taxon>Pseudomonadati</taxon>
        <taxon>Pseudomonadota</taxon>
        <taxon>Betaproteobacteria</taxon>
        <taxon>Candidatus Desulfobacillus</taxon>
    </lineage>
</organism>
<protein>
    <recommendedName>
        <fullName evidence="4">DUF454 domain-containing protein</fullName>
    </recommendedName>
</protein>
<dbReference type="KEGG" id="ddz:DSYM_00180"/>
<feature type="transmembrane region" description="Helical" evidence="1">
    <location>
        <begin position="91"/>
        <end position="112"/>
    </location>
</feature>
<name>A0A809QV76_9PROT</name>
<dbReference type="InterPro" id="IPR007401">
    <property type="entry name" value="DUF454"/>
</dbReference>
<keyword evidence="1" id="KW-0812">Transmembrane</keyword>